<dbReference type="PROSITE" id="PS50053">
    <property type="entry name" value="UBIQUITIN_2"/>
    <property type="match status" value="1"/>
</dbReference>
<dbReference type="Proteomes" id="UP000191144">
    <property type="component" value="Chromosome F"/>
</dbReference>
<dbReference type="Pfam" id="PF00240">
    <property type="entry name" value="ubiquitin"/>
    <property type="match status" value="1"/>
</dbReference>
<dbReference type="SUPFAM" id="SSF54236">
    <property type="entry name" value="Ubiquitin-like"/>
    <property type="match status" value="1"/>
</dbReference>
<accession>A0A1G4K1J9</accession>
<dbReference type="InterPro" id="IPR040474">
    <property type="entry name" value="MDY2_C"/>
</dbReference>
<feature type="domain" description="Ubiquitin-like" evidence="1">
    <location>
        <begin position="67"/>
        <end position="146"/>
    </location>
</feature>
<evidence type="ECO:0000313" key="2">
    <source>
        <dbReference type="EMBL" id="SCU97348.1"/>
    </source>
</evidence>
<gene>
    <name evidence="2" type="ORF">LAME_0F19372G</name>
</gene>
<dbReference type="Gene3D" id="3.10.20.90">
    <property type="entry name" value="Phosphatidylinositol 3-kinase Catalytic Subunit, Chain A, domain 1"/>
    <property type="match status" value="1"/>
</dbReference>
<evidence type="ECO:0000259" key="1">
    <source>
        <dbReference type="PROSITE" id="PS50053"/>
    </source>
</evidence>
<dbReference type="InterPro" id="IPR029071">
    <property type="entry name" value="Ubiquitin-like_domsf"/>
</dbReference>
<dbReference type="AlphaFoldDB" id="A0A1G4K1J9"/>
<dbReference type="Pfam" id="PF18514">
    <property type="entry name" value="MDY2_C"/>
    <property type="match status" value="1"/>
</dbReference>
<dbReference type="InterPro" id="IPR031765">
    <property type="entry name" value="Mdy2_get4-bd"/>
</dbReference>
<name>A0A1G4K1J9_9SACH</name>
<protein>
    <submittedName>
        <fullName evidence="2">LAME_0F19372g1_1</fullName>
    </submittedName>
</protein>
<sequence length="200" mass="22330">MSTPEKDFINKFVALATLQHSGLPSDTKKPLQDVTNLGVALPALRYKYNHKRVKRSELVESDAASTVQLRLKSIRAPKFVHTKEFSVSQTIHQVKRFLTEVEEAIEDPSQLKLLLKGKVLHDNVLLSDLKAQEADLVVMVSKFEKPVIAAQPDIAPAAFEIPWHKIKALLSAEISDAEAAATVFQRLQKGWQLTEPSDLD</sequence>
<reference evidence="3" key="1">
    <citation type="submission" date="2016-03" db="EMBL/GenBank/DDBJ databases">
        <authorList>
            <person name="Devillers Hugo."/>
        </authorList>
    </citation>
    <scope>NUCLEOTIDE SEQUENCE [LARGE SCALE GENOMIC DNA]</scope>
</reference>
<dbReference type="Gene3D" id="1.10.286.70">
    <property type="entry name" value="Get5 dimerization domain"/>
    <property type="match status" value="1"/>
</dbReference>
<evidence type="ECO:0000313" key="3">
    <source>
        <dbReference type="Proteomes" id="UP000191144"/>
    </source>
</evidence>
<keyword evidence="3" id="KW-1185">Reference proteome</keyword>
<dbReference type="SMART" id="SM00213">
    <property type="entry name" value="UBQ"/>
    <property type="match status" value="1"/>
</dbReference>
<dbReference type="OrthoDB" id="4067208at2759"/>
<dbReference type="Pfam" id="PF16843">
    <property type="entry name" value="Get5_bdg"/>
    <property type="match status" value="1"/>
</dbReference>
<dbReference type="EMBL" id="LT598477">
    <property type="protein sequence ID" value="SCU97348.1"/>
    <property type="molecule type" value="Genomic_DNA"/>
</dbReference>
<proteinExistence type="predicted"/>
<organism evidence="2 3">
    <name type="scientific">Lachancea meyersii CBS 8951</name>
    <dbReference type="NCBI Taxonomy" id="1266667"/>
    <lineage>
        <taxon>Eukaryota</taxon>
        <taxon>Fungi</taxon>
        <taxon>Dikarya</taxon>
        <taxon>Ascomycota</taxon>
        <taxon>Saccharomycotina</taxon>
        <taxon>Saccharomycetes</taxon>
        <taxon>Saccharomycetales</taxon>
        <taxon>Saccharomycetaceae</taxon>
        <taxon>Lachancea</taxon>
    </lineage>
</organism>
<dbReference type="InterPro" id="IPR000626">
    <property type="entry name" value="Ubiquitin-like_dom"/>
</dbReference>